<dbReference type="Gene3D" id="3.30.450.20">
    <property type="entry name" value="PAS domain"/>
    <property type="match status" value="1"/>
</dbReference>
<evidence type="ECO:0000313" key="2">
    <source>
        <dbReference type="EMBL" id="GED26219.1"/>
    </source>
</evidence>
<evidence type="ECO:0000259" key="1">
    <source>
        <dbReference type="PROSITE" id="PS50112"/>
    </source>
</evidence>
<evidence type="ECO:0000313" key="3">
    <source>
        <dbReference type="Proteomes" id="UP000317180"/>
    </source>
</evidence>
<dbReference type="RefSeq" id="WP_235694635.1">
    <property type="nucleotide sequence ID" value="NZ_BJOD01000021.1"/>
</dbReference>
<dbReference type="EMBL" id="BJOD01000021">
    <property type="protein sequence ID" value="GED26219.1"/>
    <property type="molecule type" value="Genomic_DNA"/>
</dbReference>
<proteinExistence type="predicted"/>
<keyword evidence="3" id="KW-1185">Reference proteome</keyword>
<dbReference type="PROSITE" id="PS50112">
    <property type="entry name" value="PAS"/>
    <property type="match status" value="1"/>
</dbReference>
<dbReference type="InterPro" id="IPR035965">
    <property type="entry name" value="PAS-like_dom_sf"/>
</dbReference>
<dbReference type="GeneID" id="82813916"/>
<accession>A0ABQ0SUA0</accession>
<protein>
    <recommendedName>
        <fullName evidence="1">PAS domain-containing protein</fullName>
    </recommendedName>
</protein>
<dbReference type="InterPro" id="IPR000014">
    <property type="entry name" value="PAS"/>
</dbReference>
<dbReference type="SUPFAM" id="SSF55785">
    <property type="entry name" value="PYP-like sensor domain (PAS domain)"/>
    <property type="match status" value="1"/>
</dbReference>
<feature type="domain" description="PAS" evidence="1">
    <location>
        <begin position="4"/>
        <end position="50"/>
    </location>
</feature>
<name>A0ABQ0SUA0_9BACL</name>
<dbReference type="CDD" id="cd00130">
    <property type="entry name" value="PAS"/>
    <property type="match status" value="1"/>
</dbReference>
<reference evidence="2 3" key="1">
    <citation type="submission" date="2019-06" db="EMBL/GenBank/DDBJ databases">
        <title>Whole genome shotgun sequence of Brevibacillus agri NBRC 15538.</title>
        <authorList>
            <person name="Hosoyama A."/>
            <person name="Uohara A."/>
            <person name="Ohji S."/>
            <person name="Ichikawa N."/>
        </authorList>
    </citation>
    <scope>NUCLEOTIDE SEQUENCE [LARGE SCALE GENOMIC DNA]</scope>
    <source>
        <strain evidence="2 3">NBRC 15538</strain>
    </source>
</reference>
<sequence length="50" mass="5471">MGTQLQLYTSLFQNNPDAVYIIDMHGNLTGVNAAAEQLLGYAASELLRMI</sequence>
<comment type="caution">
    <text evidence="2">The sequence shown here is derived from an EMBL/GenBank/DDBJ whole genome shotgun (WGS) entry which is preliminary data.</text>
</comment>
<dbReference type="Proteomes" id="UP000317180">
    <property type="component" value="Unassembled WGS sequence"/>
</dbReference>
<dbReference type="Pfam" id="PF13188">
    <property type="entry name" value="PAS_8"/>
    <property type="match status" value="1"/>
</dbReference>
<organism evidence="2 3">
    <name type="scientific">Brevibacillus agri</name>
    <dbReference type="NCBI Taxonomy" id="51101"/>
    <lineage>
        <taxon>Bacteria</taxon>
        <taxon>Bacillati</taxon>
        <taxon>Bacillota</taxon>
        <taxon>Bacilli</taxon>
        <taxon>Bacillales</taxon>
        <taxon>Paenibacillaceae</taxon>
        <taxon>Brevibacillus</taxon>
    </lineage>
</organism>
<gene>
    <name evidence="2" type="ORF">BAG01nite_23210</name>
</gene>
<dbReference type="NCBIfam" id="TIGR00229">
    <property type="entry name" value="sensory_box"/>
    <property type="match status" value="1"/>
</dbReference>